<comment type="cofactor">
    <cofactor evidence="1 9">
        <name>FAD</name>
        <dbReference type="ChEBI" id="CHEBI:57692"/>
    </cofactor>
</comment>
<dbReference type="Gene3D" id="1.10.540.10">
    <property type="entry name" value="Acyl-CoA dehydrogenase/oxidase, N-terminal domain"/>
    <property type="match status" value="1"/>
</dbReference>
<protein>
    <recommendedName>
        <fullName evidence="8">Cyclohex-1-ene-1-carbonyl-CoA dehydrogenase</fullName>
        <ecNumber evidence="7">1.3.8.10</ecNumber>
    </recommendedName>
</protein>
<gene>
    <name evidence="13" type="ORF">THC_0445</name>
</gene>
<dbReference type="SUPFAM" id="SSF47203">
    <property type="entry name" value="Acyl-CoA dehydrogenase C-terminal domain-like"/>
    <property type="match status" value="1"/>
</dbReference>
<dbReference type="Pfam" id="PF02771">
    <property type="entry name" value="Acyl-CoA_dh_N"/>
    <property type="match status" value="1"/>
</dbReference>
<reference evidence="13 14" key="1">
    <citation type="journal article" date="2016" name="Int. J. Syst. Evol. Microbiol.">
        <title>Caldimicrobium thiodismutans sp. nov., a sulfur-disproportionating bacterium isolated from a hot spring, and emended description of the genus Caldimicrobium.</title>
        <authorList>
            <person name="Kojima H."/>
            <person name="Umezawa K."/>
            <person name="Fukui M."/>
        </authorList>
    </citation>
    <scope>NUCLEOTIDE SEQUENCE [LARGE SCALE GENOMIC DNA]</scope>
    <source>
        <strain evidence="13 14">TF1</strain>
    </source>
</reference>
<dbReference type="PANTHER" id="PTHR43884:SF12">
    <property type="entry name" value="ISOVALERYL-COA DEHYDROGENASE, MITOCHONDRIAL-RELATED"/>
    <property type="match status" value="1"/>
</dbReference>
<dbReference type="Pfam" id="PF00441">
    <property type="entry name" value="Acyl-CoA_dh_1"/>
    <property type="match status" value="1"/>
</dbReference>
<dbReference type="InterPro" id="IPR009075">
    <property type="entry name" value="AcylCo_DH/oxidase_C"/>
</dbReference>
<dbReference type="STRING" id="1653476.THC_0445"/>
<dbReference type="SUPFAM" id="SSF56645">
    <property type="entry name" value="Acyl-CoA dehydrogenase NM domain-like"/>
    <property type="match status" value="1"/>
</dbReference>
<evidence type="ECO:0000313" key="13">
    <source>
        <dbReference type="EMBL" id="BAU22840.1"/>
    </source>
</evidence>
<dbReference type="EMBL" id="AP014945">
    <property type="protein sequence ID" value="BAU22840.1"/>
    <property type="molecule type" value="Genomic_DNA"/>
</dbReference>
<dbReference type="Gene3D" id="2.40.110.10">
    <property type="entry name" value="Butyryl-CoA Dehydrogenase, subunit A, domain 2"/>
    <property type="match status" value="1"/>
</dbReference>
<evidence type="ECO:0000256" key="6">
    <source>
        <dbReference type="ARBA" id="ARBA00023002"/>
    </source>
</evidence>
<dbReference type="Proteomes" id="UP000068196">
    <property type="component" value="Chromosome"/>
</dbReference>
<dbReference type="InterPro" id="IPR046373">
    <property type="entry name" value="Acyl-CoA_Oxase/DH_mid-dom_sf"/>
</dbReference>
<feature type="domain" description="Acyl-CoA dehydrogenase/oxidase C-terminal" evidence="10">
    <location>
        <begin position="229"/>
        <end position="378"/>
    </location>
</feature>
<evidence type="ECO:0000256" key="1">
    <source>
        <dbReference type="ARBA" id="ARBA00001974"/>
    </source>
</evidence>
<dbReference type="PATRIC" id="fig|1653476.3.peg.458"/>
<accession>A0A0U5AUB3</accession>
<evidence type="ECO:0000256" key="8">
    <source>
        <dbReference type="ARBA" id="ARBA00072305"/>
    </source>
</evidence>
<dbReference type="InterPro" id="IPR006091">
    <property type="entry name" value="Acyl-CoA_Oxase/DH_mid-dom"/>
</dbReference>
<comment type="subunit">
    <text evidence="3">Homotetramer.</text>
</comment>
<feature type="domain" description="Acyl-CoA oxidase/dehydrogenase middle" evidence="11">
    <location>
        <begin position="122"/>
        <end position="217"/>
    </location>
</feature>
<evidence type="ECO:0000256" key="2">
    <source>
        <dbReference type="ARBA" id="ARBA00009347"/>
    </source>
</evidence>
<dbReference type="GO" id="GO:0050660">
    <property type="term" value="F:flavin adenine dinucleotide binding"/>
    <property type="evidence" value="ECO:0007669"/>
    <property type="project" value="InterPro"/>
</dbReference>
<dbReference type="InterPro" id="IPR006089">
    <property type="entry name" value="Acyl-CoA_DH_CS"/>
</dbReference>
<evidence type="ECO:0000256" key="7">
    <source>
        <dbReference type="ARBA" id="ARBA00066362"/>
    </source>
</evidence>
<feature type="domain" description="Acyl-CoA dehydrogenase/oxidase N-terminal" evidence="12">
    <location>
        <begin position="7"/>
        <end position="118"/>
    </location>
</feature>
<evidence type="ECO:0000256" key="9">
    <source>
        <dbReference type="RuleBase" id="RU362125"/>
    </source>
</evidence>
<dbReference type="OrthoDB" id="9765339at2"/>
<evidence type="ECO:0000259" key="10">
    <source>
        <dbReference type="Pfam" id="PF00441"/>
    </source>
</evidence>
<evidence type="ECO:0000313" key="14">
    <source>
        <dbReference type="Proteomes" id="UP000068196"/>
    </source>
</evidence>
<dbReference type="AlphaFoldDB" id="A0A0U5AUB3"/>
<organism evidence="13 14">
    <name type="scientific">Caldimicrobium thiodismutans</name>
    <dbReference type="NCBI Taxonomy" id="1653476"/>
    <lineage>
        <taxon>Bacteria</taxon>
        <taxon>Pseudomonadati</taxon>
        <taxon>Thermodesulfobacteriota</taxon>
        <taxon>Thermodesulfobacteria</taxon>
        <taxon>Thermodesulfobacteriales</taxon>
        <taxon>Thermodesulfobacteriaceae</taxon>
        <taxon>Caldimicrobium</taxon>
    </lineage>
</organism>
<evidence type="ECO:0000259" key="12">
    <source>
        <dbReference type="Pfam" id="PF02771"/>
    </source>
</evidence>
<dbReference type="FunFam" id="1.20.140.10:FF:000004">
    <property type="entry name" value="Acyl-CoA dehydrogenase FadE25"/>
    <property type="match status" value="1"/>
</dbReference>
<dbReference type="InterPro" id="IPR036250">
    <property type="entry name" value="AcylCo_DH-like_C"/>
</dbReference>
<dbReference type="EC" id="1.3.8.10" evidence="7"/>
<dbReference type="Pfam" id="PF02770">
    <property type="entry name" value="Acyl-CoA_dh_M"/>
    <property type="match status" value="1"/>
</dbReference>
<dbReference type="InterPro" id="IPR037069">
    <property type="entry name" value="AcylCoA_DH/ox_N_sf"/>
</dbReference>
<comment type="similarity">
    <text evidence="2 9">Belongs to the acyl-CoA dehydrogenase family.</text>
</comment>
<dbReference type="RefSeq" id="WP_068512726.1">
    <property type="nucleotide sequence ID" value="NZ_AP014945.1"/>
</dbReference>
<name>A0A0U5AUB3_9BACT</name>
<keyword evidence="5 9" id="KW-0274">FAD</keyword>
<keyword evidence="14" id="KW-1185">Reference proteome</keyword>
<evidence type="ECO:0000256" key="3">
    <source>
        <dbReference type="ARBA" id="ARBA00011881"/>
    </source>
</evidence>
<keyword evidence="4 9" id="KW-0285">Flavoprotein</keyword>
<dbReference type="PANTHER" id="PTHR43884">
    <property type="entry name" value="ACYL-COA DEHYDROGENASE"/>
    <property type="match status" value="1"/>
</dbReference>
<sequence>MLDYNITDEQRLLVDLVKRIGEEYILPHALSWDEKELYDPTPIRALADADLFGIIVPQEFGGLGMGVLEMCLAVEWLSYFCAGVSTTYAASFLGAYPLILFGNKEQKEKYLPEVAQGKKLCAFALTEPQAGSDAFAIKTTAKREGDFYVLNGVKQWITNGGIADLYIVIALTDPNKGPRGASAFIIEKSDQGFSFGRKEKKLGLKASITTDLFFNDCKIPADRLISREGMGFMVALRTLDYARCGAGAQALGIAQAALEVSLRHAKKRIQFGQPVYNFQAVSHTFAEMAMRLESARALVYNVARYIDRGAKDFSGASAMAKCFATDQTMWICERALQMMGGYGYMRDYPVQKYLRDAKCLQIYEGTNEIQKNVIARELAKFYK</sequence>
<dbReference type="PROSITE" id="PS00072">
    <property type="entry name" value="ACYL_COA_DH_1"/>
    <property type="match status" value="1"/>
</dbReference>
<evidence type="ECO:0000256" key="4">
    <source>
        <dbReference type="ARBA" id="ARBA00022630"/>
    </source>
</evidence>
<keyword evidence="6 9" id="KW-0560">Oxidoreductase</keyword>
<dbReference type="PIRSF" id="PIRSF016578">
    <property type="entry name" value="HsaA"/>
    <property type="match status" value="1"/>
</dbReference>
<reference evidence="14" key="2">
    <citation type="journal article" date="2016" name="Int. J. Syst. Evol. Microbiol.">
        <title>Caldimicrobium thiodismutans sp. nov., a sulfur-disproportionating bacterium isolated from a hot spring.</title>
        <authorList>
            <person name="Kojima H."/>
            <person name="Umezawa K."/>
            <person name="Fukui M."/>
        </authorList>
    </citation>
    <scope>NUCLEOTIDE SEQUENCE [LARGE SCALE GENOMIC DNA]</scope>
    <source>
        <strain evidence="14">TF1</strain>
    </source>
</reference>
<proteinExistence type="inferred from homology"/>
<dbReference type="InterPro" id="IPR013786">
    <property type="entry name" value="AcylCoA_DH/ox_N"/>
</dbReference>
<dbReference type="PROSITE" id="PS00073">
    <property type="entry name" value="ACYL_COA_DH_2"/>
    <property type="match status" value="1"/>
</dbReference>
<dbReference type="InterPro" id="IPR009100">
    <property type="entry name" value="AcylCoA_DH/oxidase_NM_dom_sf"/>
</dbReference>
<dbReference type="GO" id="GO:0003995">
    <property type="term" value="F:acyl-CoA dehydrogenase activity"/>
    <property type="evidence" value="ECO:0007669"/>
    <property type="project" value="InterPro"/>
</dbReference>
<dbReference type="FunFam" id="2.40.110.10:FF:000001">
    <property type="entry name" value="Acyl-CoA dehydrogenase, mitochondrial"/>
    <property type="match status" value="1"/>
</dbReference>
<dbReference type="Gene3D" id="1.20.140.10">
    <property type="entry name" value="Butyryl-CoA Dehydrogenase, subunit A, domain 3"/>
    <property type="match status" value="1"/>
</dbReference>
<evidence type="ECO:0000256" key="5">
    <source>
        <dbReference type="ARBA" id="ARBA00022827"/>
    </source>
</evidence>
<dbReference type="KEGG" id="cthi:THC_0445"/>
<evidence type="ECO:0000259" key="11">
    <source>
        <dbReference type="Pfam" id="PF02770"/>
    </source>
</evidence>